<dbReference type="AlphaFoldDB" id="A0ABD2Y932"/>
<dbReference type="PANTHER" id="PTHR47723:SF19">
    <property type="entry name" value="POLYNUCLEOTIDYL TRANSFERASE, RIBONUCLEASE H-LIKE SUPERFAMILY PROTEIN"/>
    <property type="match status" value="1"/>
</dbReference>
<evidence type="ECO:0008006" key="3">
    <source>
        <dbReference type="Google" id="ProtNLM"/>
    </source>
</evidence>
<evidence type="ECO:0000313" key="2">
    <source>
        <dbReference type="Proteomes" id="UP001630127"/>
    </source>
</evidence>
<keyword evidence="2" id="KW-1185">Reference proteome</keyword>
<dbReference type="Proteomes" id="UP001630127">
    <property type="component" value="Unassembled WGS sequence"/>
</dbReference>
<dbReference type="InterPro" id="IPR053151">
    <property type="entry name" value="RNase_H-like"/>
</dbReference>
<gene>
    <name evidence="1" type="ORF">ACH5RR_037198</name>
</gene>
<protein>
    <recommendedName>
        <fullName evidence="3">RNase H type-1 domain-containing protein</fullName>
    </recommendedName>
</protein>
<accession>A0ABD2Y932</accession>
<name>A0ABD2Y932_9GENT</name>
<evidence type="ECO:0000313" key="1">
    <source>
        <dbReference type="EMBL" id="KAL3502749.1"/>
    </source>
</evidence>
<organism evidence="1 2">
    <name type="scientific">Cinchona calisaya</name>
    <dbReference type="NCBI Taxonomy" id="153742"/>
    <lineage>
        <taxon>Eukaryota</taxon>
        <taxon>Viridiplantae</taxon>
        <taxon>Streptophyta</taxon>
        <taxon>Embryophyta</taxon>
        <taxon>Tracheophyta</taxon>
        <taxon>Spermatophyta</taxon>
        <taxon>Magnoliopsida</taxon>
        <taxon>eudicotyledons</taxon>
        <taxon>Gunneridae</taxon>
        <taxon>Pentapetalae</taxon>
        <taxon>asterids</taxon>
        <taxon>lamiids</taxon>
        <taxon>Gentianales</taxon>
        <taxon>Rubiaceae</taxon>
        <taxon>Cinchonoideae</taxon>
        <taxon>Cinchoneae</taxon>
        <taxon>Cinchona</taxon>
    </lineage>
</organism>
<comment type="caution">
    <text evidence="1">The sequence shown here is derived from an EMBL/GenBank/DDBJ whole genome shotgun (WGS) entry which is preliminary data.</text>
</comment>
<proteinExistence type="predicted"/>
<sequence>MVRRDKPYSMFASLACKVVPKPPKDIMVVKWAKPSAGFYKLNVENPGILARGRVNQNANGEFLFGFSQFFRIRTNLFEESQAPLEGLQLCIRLGMHSVNMETNS</sequence>
<reference evidence="1 2" key="1">
    <citation type="submission" date="2024-11" db="EMBL/GenBank/DDBJ databases">
        <title>A near-complete genome assembly of Cinchona calisaya.</title>
        <authorList>
            <person name="Lian D.C."/>
            <person name="Zhao X.W."/>
            <person name="Wei L."/>
        </authorList>
    </citation>
    <scope>NUCLEOTIDE SEQUENCE [LARGE SCALE GENOMIC DNA]</scope>
    <source>
        <tissue evidence="1">Nenye</tissue>
    </source>
</reference>
<dbReference type="EMBL" id="JBJUIK010000015">
    <property type="protein sequence ID" value="KAL3502749.1"/>
    <property type="molecule type" value="Genomic_DNA"/>
</dbReference>
<dbReference type="PANTHER" id="PTHR47723">
    <property type="entry name" value="OS05G0353850 PROTEIN"/>
    <property type="match status" value="1"/>
</dbReference>